<feature type="region of interest" description="Disordered" evidence="1">
    <location>
        <begin position="483"/>
        <end position="509"/>
    </location>
</feature>
<dbReference type="InterPro" id="IPR031915">
    <property type="entry name" value="Clr2_N"/>
</dbReference>
<name>A0A0C3Q6B7_9AGAM</name>
<keyword evidence="5" id="KW-1185">Reference proteome</keyword>
<feature type="region of interest" description="Disordered" evidence="1">
    <location>
        <begin position="1"/>
        <end position="20"/>
    </location>
</feature>
<dbReference type="GO" id="GO:0033553">
    <property type="term" value="C:rDNA heterochromatin"/>
    <property type="evidence" value="ECO:0007669"/>
    <property type="project" value="TreeGrafter"/>
</dbReference>
<dbReference type="STRING" id="1051891.A0A0C3Q6B7"/>
<feature type="region of interest" description="Disordered" evidence="1">
    <location>
        <begin position="143"/>
        <end position="192"/>
    </location>
</feature>
<evidence type="ECO:0000259" key="2">
    <source>
        <dbReference type="Pfam" id="PF10383"/>
    </source>
</evidence>
<feature type="compositionally biased region" description="Polar residues" evidence="1">
    <location>
        <begin position="151"/>
        <end position="171"/>
    </location>
</feature>
<organism evidence="4 5">
    <name type="scientific">Tulasnella calospora MUT 4182</name>
    <dbReference type="NCBI Taxonomy" id="1051891"/>
    <lineage>
        <taxon>Eukaryota</taxon>
        <taxon>Fungi</taxon>
        <taxon>Dikarya</taxon>
        <taxon>Basidiomycota</taxon>
        <taxon>Agaricomycotina</taxon>
        <taxon>Agaricomycetes</taxon>
        <taxon>Cantharellales</taxon>
        <taxon>Tulasnellaceae</taxon>
        <taxon>Tulasnella</taxon>
    </lineage>
</organism>
<evidence type="ECO:0000259" key="3">
    <source>
        <dbReference type="Pfam" id="PF16761"/>
    </source>
</evidence>
<dbReference type="PANTHER" id="PTHR38046:SF1">
    <property type="entry name" value="CRYPTIC LOCI REGULATOR 2"/>
    <property type="match status" value="1"/>
</dbReference>
<dbReference type="HOGENOM" id="CLU_013221_0_0_1"/>
<dbReference type="Proteomes" id="UP000054248">
    <property type="component" value="Unassembled WGS sequence"/>
</dbReference>
<dbReference type="CDD" id="cd05162">
    <property type="entry name" value="PWWP"/>
    <property type="match status" value="1"/>
</dbReference>
<dbReference type="PANTHER" id="PTHR38046">
    <property type="entry name" value="CRYPTIC LOCI REGULATOR 2"/>
    <property type="match status" value="1"/>
</dbReference>
<evidence type="ECO:0008006" key="6">
    <source>
        <dbReference type="Google" id="ProtNLM"/>
    </source>
</evidence>
<dbReference type="InterPro" id="IPR038986">
    <property type="entry name" value="Clr2"/>
</dbReference>
<feature type="domain" description="Cryptic loci regulator 2 C-terminal" evidence="2">
    <location>
        <begin position="398"/>
        <end position="488"/>
    </location>
</feature>
<protein>
    <recommendedName>
        <fullName evidence="6">Cryptic loci regulator 2 N-terminal domain-containing protein</fullName>
    </recommendedName>
</protein>
<sequence>MIHFTRTDGDPAHRPTTQQRDSCVVNGDVNFMRTVGVNEPAAALWRKKVGTALAKDLGLDQGKVWYLSGWPVDYELFVHAKGPVNAPRLDLYLYGGPSKFRSANEFYPHARWLLTAPSLETTKCVCKYCGNVKYQRQINFREGLGPPVASSPPNDRSSASQGPIASGSGTKTRPRRAPVAGVSSPQQQVEDNRFHPVNTYLESDLRSRRSFRLGEIVWVHLDPSIESFSSGRRIEWWPAVIQEPRFKTELAPRTPGEPYDVRQSQVYRVLMLGTTSQYVIPDGSILPYQAYTLPYDFLHEITQAVCSTPLKQELDFDRVLSFTPLPLPLRTAPGTIKGHQALSANPPLPLTYLDALLPYLAAIYTARLVSTYWCATDNYEFVSIPAHDVPVLIKQTRFQGLWWGGERLWIGDLVRIKPNRSHLAGNLRDPSQGAEKRGLLLRLEAIYLDEFKREVEGEVVETEWKPMVSGTLFEVAHAGFVESEVPSPGGSNSPGRPGDPINTPLPAPPPGFQFRAITPGADFDVHFELCMLAGRYYPNLLSSSLMASAVQITTVTPYTPPPNASNSRMALVPNYPPGLLSLVALEAGAVNAIDAVHWKEGRTQMLTCARQEMIALLQRQQAGGSSSSVPHTPTRTPLHTNTAMTTPAIASGSQTNGVASVADADGDVAMKTTLPTGALNPKGNGASHVLSTDVVEARVKQEIFDRLFLADSPEGRSAEGAIIID</sequence>
<feature type="compositionally biased region" description="Low complexity" evidence="1">
    <location>
        <begin position="483"/>
        <end position="498"/>
    </location>
</feature>
<feature type="domain" description="Cryptic loci regulator 2 N-terminal" evidence="3">
    <location>
        <begin position="65"/>
        <end position="129"/>
    </location>
</feature>
<dbReference type="AlphaFoldDB" id="A0A0C3Q6B7"/>
<evidence type="ECO:0000313" key="5">
    <source>
        <dbReference type="Proteomes" id="UP000054248"/>
    </source>
</evidence>
<dbReference type="GO" id="GO:0031934">
    <property type="term" value="C:mating-type region heterochromatin"/>
    <property type="evidence" value="ECO:0007669"/>
    <property type="project" value="TreeGrafter"/>
</dbReference>
<reference evidence="4 5" key="1">
    <citation type="submission" date="2014-04" db="EMBL/GenBank/DDBJ databases">
        <authorList>
            <consortium name="DOE Joint Genome Institute"/>
            <person name="Kuo A."/>
            <person name="Girlanda M."/>
            <person name="Perotto S."/>
            <person name="Kohler A."/>
            <person name="Nagy L.G."/>
            <person name="Floudas D."/>
            <person name="Copeland A."/>
            <person name="Barry K.W."/>
            <person name="Cichocki N."/>
            <person name="Veneault-Fourrey C."/>
            <person name="LaButti K."/>
            <person name="Lindquist E.A."/>
            <person name="Lipzen A."/>
            <person name="Lundell T."/>
            <person name="Morin E."/>
            <person name="Murat C."/>
            <person name="Sun H."/>
            <person name="Tunlid A."/>
            <person name="Henrissat B."/>
            <person name="Grigoriev I.V."/>
            <person name="Hibbett D.S."/>
            <person name="Martin F."/>
            <person name="Nordberg H.P."/>
            <person name="Cantor M.N."/>
            <person name="Hua S.X."/>
        </authorList>
    </citation>
    <scope>NUCLEOTIDE SEQUENCE [LARGE SCALE GENOMIC DNA]</scope>
    <source>
        <strain evidence="4 5">MUT 4182</strain>
    </source>
</reference>
<dbReference type="GO" id="GO:0070824">
    <property type="term" value="C:SHREC complex"/>
    <property type="evidence" value="ECO:0007669"/>
    <property type="project" value="InterPro"/>
</dbReference>
<feature type="compositionally biased region" description="Basic and acidic residues" evidence="1">
    <location>
        <begin position="1"/>
        <end position="13"/>
    </location>
</feature>
<dbReference type="OrthoDB" id="2421327at2759"/>
<dbReference type="GO" id="GO:0030466">
    <property type="term" value="P:silent mating-type cassette heterochromatin formation"/>
    <property type="evidence" value="ECO:0007669"/>
    <property type="project" value="TreeGrafter"/>
</dbReference>
<dbReference type="Pfam" id="PF16761">
    <property type="entry name" value="Clr2_transil"/>
    <property type="match status" value="1"/>
</dbReference>
<dbReference type="Pfam" id="PF10383">
    <property type="entry name" value="Clr2"/>
    <property type="match status" value="1"/>
</dbReference>
<dbReference type="SUPFAM" id="SSF63748">
    <property type="entry name" value="Tudor/PWWP/MBT"/>
    <property type="match status" value="1"/>
</dbReference>
<gene>
    <name evidence="4" type="ORF">M407DRAFT_97788</name>
</gene>
<dbReference type="EMBL" id="KN823053">
    <property type="protein sequence ID" value="KIO24850.1"/>
    <property type="molecule type" value="Genomic_DNA"/>
</dbReference>
<dbReference type="InterPro" id="IPR018839">
    <property type="entry name" value="Tscrpt-silencing_Clr2_C"/>
</dbReference>
<reference evidence="5" key="2">
    <citation type="submission" date="2015-01" db="EMBL/GenBank/DDBJ databases">
        <title>Evolutionary Origins and Diversification of the Mycorrhizal Mutualists.</title>
        <authorList>
            <consortium name="DOE Joint Genome Institute"/>
            <consortium name="Mycorrhizal Genomics Consortium"/>
            <person name="Kohler A."/>
            <person name="Kuo A."/>
            <person name="Nagy L.G."/>
            <person name="Floudas D."/>
            <person name="Copeland A."/>
            <person name="Barry K.W."/>
            <person name="Cichocki N."/>
            <person name="Veneault-Fourrey C."/>
            <person name="LaButti K."/>
            <person name="Lindquist E.A."/>
            <person name="Lipzen A."/>
            <person name="Lundell T."/>
            <person name="Morin E."/>
            <person name="Murat C."/>
            <person name="Riley R."/>
            <person name="Ohm R."/>
            <person name="Sun H."/>
            <person name="Tunlid A."/>
            <person name="Henrissat B."/>
            <person name="Grigoriev I.V."/>
            <person name="Hibbett D.S."/>
            <person name="Martin F."/>
        </authorList>
    </citation>
    <scope>NUCLEOTIDE SEQUENCE [LARGE SCALE GENOMIC DNA]</scope>
    <source>
        <strain evidence="5">MUT 4182</strain>
    </source>
</reference>
<proteinExistence type="predicted"/>
<accession>A0A0C3Q6B7</accession>
<evidence type="ECO:0000256" key="1">
    <source>
        <dbReference type="SAM" id="MobiDB-lite"/>
    </source>
</evidence>
<evidence type="ECO:0000313" key="4">
    <source>
        <dbReference type="EMBL" id="KIO24850.1"/>
    </source>
</evidence>